<reference evidence="1" key="2">
    <citation type="submission" date="2020-11" db="EMBL/GenBank/DDBJ databases">
        <authorList>
            <person name="McCartney M.A."/>
            <person name="Auch B."/>
            <person name="Kono T."/>
            <person name="Mallez S."/>
            <person name="Becker A."/>
            <person name="Gohl D.M."/>
            <person name="Silverstein K.A.T."/>
            <person name="Koren S."/>
            <person name="Bechman K.B."/>
            <person name="Herman A."/>
            <person name="Abrahante J.E."/>
            <person name="Garbe J."/>
        </authorList>
    </citation>
    <scope>NUCLEOTIDE SEQUENCE</scope>
    <source>
        <strain evidence="1">Duluth1</strain>
        <tissue evidence="1">Whole animal</tissue>
    </source>
</reference>
<reference evidence="1" key="1">
    <citation type="journal article" date="2019" name="bioRxiv">
        <title>The Genome of the Zebra Mussel, Dreissena polymorpha: A Resource for Invasive Species Research.</title>
        <authorList>
            <person name="McCartney M.A."/>
            <person name="Auch B."/>
            <person name="Kono T."/>
            <person name="Mallez S."/>
            <person name="Zhang Y."/>
            <person name="Obille A."/>
            <person name="Becker A."/>
            <person name="Abrahante J.E."/>
            <person name="Garbe J."/>
            <person name="Badalamenti J.P."/>
            <person name="Herman A."/>
            <person name="Mangelson H."/>
            <person name="Liachko I."/>
            <person name="Sullivan S."/>
            <person name="Sone E.D."/>
            <person name="Koren S."/>
            <person name="Silverstein K.A.T."/>
            <person name="Beckman K.B."/>
            <person name="Gohl D.M."/>
        </authorList>
    </citation>
    <scope>NUCLEOTIDE SEQUENCE</scope>
    <source>
        <strain evidence="1">Duluth1</strain>
        <tissue evidence="1">Whole animal</tissue>
    </source>
</reference>
<dbReference type="AlphaFoldDB" id="A0A9D4JX25"/>
<dbReference type="EMBL" id="JAIWYP010000005">
    <property type="protein sequence ID" value="KAH3826174.1"/>
    <property type="molecule type" value="Genomic_DNA"/>
</dbReference>
<evidence type="ECO:0000313" key="1">
    <source>
        <dbReference type="EMBL" id="KAH3826174.1"/>
    </source>
</evidence>
<comment type="caution">
    <text evidence="1">The sequence shown here is derived from an EMBL/GenBank/DDBJ whole genome shotgun (WGS) entry which is preliminary data.</text>
</comment>
<gene>
    <name evidence="1" type="ORF">DPMN_128070</name>
</gene>
<proteinExistence type="predicted"/>
<name>A0A9D4JX25_DREPO</name>
<evidence type="ECO:0000313" key="2">
    <source>
        <dbReference type="Proteomes" id="UP000828390"/>
    </source>
</evidence>
<keyword evidence="2" id="KW-1185">Reference proteome</keyword>
<protein>
    <submittedName>
        <fullName evidence="1">Uncharacterized protein</fullName>
    </submittedName>
</protein>
<dbReference type="Proteomes" id="UP000828390">
    <property type="component" value="Unassembled WGS sequence"/>
</dbReference>
<accession>A0A9D4JX25</accession>
<organism evidence="1 2">
    <name type="scientific">Dreissena polymorpha</name>
    <name type="common">Zebra mussel</name>
    <name type="synonym">Mytilus polymorpha</name>
    <dbReference type="NCBI Taxonomy" id="45954"/>
    <lineage>
        <taxon>Eukaryota</taxon>
        <taxon>Metazoa</taxon>
        <taxon>Spiralia</taxon>
        <taxon>Lophotrochozoa</taxon>
        <taxon>Mollusca</taxon>
        <taxon>Bivalvia</taxon>
        <taxon>Autobranchia</taxon>
        <taxon>Heteroconchia</taxon>
        <taxon>Euheterodonta</taxon>
        <taxon>Imparidentia</taxon>
        <taxon>Neoheterodontei</taxon>
        <taxon>Myida</taxon>
        <taxon>Dreissenoidea</taxon>
        <taxon>Dreissenidae</taxon>
        <taxon>Dreissena</taxon>
    </lineage>
</organism>
<sequence>MWAGRLNFGNGAMHMIRLKGNAGWVRPMWAVPWVRVVIRDIQRGAPGLIIGPCIVEIDRFVIRDIKYQFQVNRCRNAEVNFQGSMSRSDGQTAAINTISPRF</sequence>